<organism evidence="1 2">
    <name type="scientific">Cuscuta campestris</name>
    <dbReference type="NCBI Taxonomy" id="132261"/>
    <lineage>
        <taxon>Eukaryota</taxon>
        <taxon>Viridiplantae</taxon>
        <taxon>Streptophyta</taxon>
        <taxon>Embryophyta</taxon>
        <taxon>Tracheophyta</taxon>
        <taxon>Spermatophyta</taxon>
        <taxon>Magnoliopsida</taxon>
        <taxon>eudicotyledons</taxon>
        <taxon>Gunneridae</taxon>
        <taxon>Pentapetalae</taxon>
        <taxon>asterids</taxon>
        <taxon>lamiids</taxon>
        <taxon>Solanales</taxon>
        <taxon>Convolvulaceae</taxon>
        <taxon>Cuscuteae</taxon>
        <taxon>Cuscuta</taxon>
        <taxon>Cuscuta subgen. Grammica</taxon>
        <taxon>Cuscuta sect. Cleistogrammica</taxon>
    </lineage>
</organism>
<reference evidence="1 2" key="1">
    <citation type="submission" date="2018-04" db="EMBL/GenBank/DDBJ databases">
        <authorList>
            <person name="Vogel A."/>
        </authorList>
    </citation>
    <scope>NUCLEOTIDE SEQUENCE [LARGE SCALE GENOMIC DNA]</scope>
</reference>
<gene>
    <name evidence="1" type="ORF">CCAM_LOCUS31044</name>
</gene>
<evidence type="ECO:0008006" key="3">
    <source>
        <dbReference type="Google" id="ProtNLM"/>
    </source>
</evidence>
<name>A0A484MMJ8_9ASTE</name>
<dbReference type="Proteomes" id="UP000595140">
    <property type="component" value="Unassembled WGS sequence"/>
</dbReference>
<protein>
    <recommendedName>
        <fullName evidence="3">Retrotransposon Copia-like N-terminal domain-containing protein</fullName>
    </recommendedName>
</protein>
<evidence type="ECO:0000313" key="2">
    <source>
        <dbReference type="Proteomes" id="UP000595140"/>
    </source>
</evidence>
<dbReference type="EMBL" id="OOIL02003813">
    <property type="protein sequence ID" value="VFQ89268.1"/>
    <property type="molecule type" value="Genomic_DNA"/>
</dbReference>
<keyword evidence="2" id="KW-1185">Reference proteome</keyword>
<proteinExistence type="predicted"/>
<dbReference type="AlphaFoldDB" id="A0A484MMJ8"/>
<accession>A0A484MMJ8</accession>
<evidence type="ECO:0000313" key="1">
    <source>
        <dbReference type="EMBL" id="VFQ89268.1"/>
    </source>
</evidence>
<sequence>MTKESDPFDKLPGGLKLFLRNLHSLVPTKLEDKNFPSWSSTVKATPTAHRLLGYVDGTEGAPPTTVPDEKATIDKGPVMKSNPAYDQWVVIDAQLRYSLLTLLSLAVQNLVYHCTTTVTLTLGIIYIRGIIHYPGLIYFNSRKNFIIYKKDNLASKNILMKCCKLSILLPLLVNLSQNKILYSISCVVSRLNMPLLNKIFGRTLLRSLLTLSLLGYYLKNSILSLNKNFILVHPQVLQRRFTQHFMPPMEAIFRHIGVAVDGPAVVEEQAATATAVDFSLAVLEAEGEGRPVTI</sequence>